<dbReference type="HOGENOM" id="CLU_1979721_0_0_4"/>
<dbReference type="Proteomes" id="UP000007953">
    <property type="component" value="Chromosome"/>
</dbReference>
<sequence>MDDLLVSDAVDRALGLLEHIGSRCLVAAGDGLADGLDGGAQTRTQRGVVRVLSDSLACALACLCGVCHGKFPEENVQALRETRIAEAHEYVRNGNYTHIFAADANHVVKSPVPSIEVKCKSLSLGA</sequence>
<name>F6FYW3_RALS8</name>
<accession>F6FYW3</accession>
<organism evidence="1 2">
    <name type="scientific">Ralstonia solanacearum (strain Po82)</name>
    <dbReference type="NCBI Taxonomy" id="1031711"/>
    <lineage>
        <taxon>Bacteria</taxon>
        <taxon>Pseudomonadati</taxon>
        <taxon>Pseudomonadota</taxon>
        <taxon>Betaproteobacteria</taxon>
        <taxon>Burkholderiales</taxon>
        <taxon>Burkholderiaceae</taxon>
        <taxon>Ralstonia</taxon>
        <taxon>Ralstonia solanacearum species complex</taxon>
    </lineage>
</organism>
<reference evidence="1 2" key="1">
    <citation type="journal article" date="2011" name="J. Bacteriol.">
        <title>Complete genome sequence of the plant pathogen Ralstonia solanacearum strain Po82.</title>
        <authorList>
            <person name="Xu J."/>
            <person name="Zheng H.J."/>
            <person name="Liu L."/>
            <person name="Pan Z.C."/>
            <person name="Prior P."/>
            <person name="Tang B."/>
            <person name="Xu J.S."/>
            <person name="Zhang H."/>
            <person name="Tian Q."/>
            <person name="Zhang L.Q."/>
            <person name="Feng J."/>
        </authorList>
    </citation>
    <scope>NUCLEOTIDE SEQUENCE [LARGE SCALE GENOMIC DNA]</scope>
    <source>
        <strain evidence="1 2">Po82</strain>
    </source>
</reference>
<dbReference type="EMBL" id="CP002819">
    <property type="protein sequence ID" value="AEG68197.1"/>
    <property type="molecule type" value="Genomic_DNA"/>
</dbReference>
<protein>
    <submittedName>
        <fullName evidence="1">Uncharacterized protein</fullName>
    </submittedName>
</protein>
<evidence type="ECO:0000313" key="2">
    <source>
        <dbReference type="Proteomes" id="UP000007953"/>
    </source>
</evidence>
<gene>
    <name evidence="1" type="ordered locus">RSPO_c00896</name>
</gene>
<evidence type="ECO:0000313" key="1">
    <source>
        <dbReference type="EMBL" id="AEG68197.1"/>
    </source>
</evidence>
<dbReference type="KEGG" id="rsn:RSPO_c00896"/>
<dbReference type="AlphaFoldDB" id="F6FYW3"/>
<proteinExistence type="predicted"/>